<evidence type="ECO:0000313" key="3">
    <source>
        <dbReference type="EMBL" id="CAI5778476.1"/>
    </source>
</evidence>
<feature type="region of interest" description="Disordered" evidence="1">
    <location>
        <begin position="163"/>
        <end position="190"/>
    </location>
</feature>
<dbReference type="GO" id="GO:0050868">
    <property type="term" value="P:negative regulation of T cell activation"/>
    <property type="evidence" value="ECO:0007669"/>
    <property type="project" value="InterPro"/>
</dbReference>
<dbReference type="GO" id="GO:0005886">
    <property type="term" value="C:plasma membrane"/>
    <property type="evidence" value="ECO:0007669"/>
    <property type="project" value="InterPro"/>
</dbReference>
<keyword evidence="2" id="KW-0812">Transmembrane</keyword>
<dbReference type="AlphaFoldDB" id="A0AA35KHK7"/>
<proteinExistence type="predicted"/>
<evidence type="ECO:0000313" key="4">
    <source>
        <dbReference type="Proteomes" id="UP001178461"/>
    </source>
</evidence>
<feature type="transmembrane region" description="Helical" evidence="2">
    <location>
        <begin position="36"/>
        <end position="58"/>
    </location>
</feature>
<evidence type="ECO:0000256" key="1">
    <source>
        <dbReference type="SAM" id="MobiDB-lite"/>
    </source>
</evidence>
<dbReference type="Proteomes" id="UP001178461">
    <property type="component" value="Chromosome 6"/>
</dbReference>
<dbReference type="PANTHER" id="PTHR16322">
    <property type="entry name" value="PHOSPHOPROTEIN ASSOCIATED WITH GLYCOSPHINGOLIPID-ENRICHED MICRODOMAINS 1"/>
    <property type="match status" value="1"/>
</dbReference>
<dbReference type="PANTHER" id="PTHR16322:SF1">
    <property type="entry name" value="LCK-INTERACTING TRANSMEMBRANE ADAPTER 1 ISOFORM X1"/>
    <property type="match status" value="1"/>
</dbReference>
<feature type="region of interest" description="Disordered" evidence="1">
    <location>
        <begin position="283"/>
        <end position="302"/>
    </location>
</feature>
<reference evidence="3" key="1">
    <citation type="submission" date="2022-12" db="EMBL/GenBank/DDBJ databases">
        <authorList>
            <person name="Alioto T."/>
            <person name="Alioto T."/>
            <person name="Gomez Garrido J."/>
        </authorList>
    </citation>
    <scope>NUCLEOTIDE SEQUENCE</scope>
</reference>
<feature type="compositionally biased region" description="Basic residues" evidence="1">
    <location>
        <begin position="247"/>
        <end position="256"/>
    </location>
</feature>
<keyword evidence="4" id="KW-1185">Reference proteome</keyword>
<accession>A0AA35KHK7</accession>
<keyword evidence="2" id="KW-1133">Transmembrane helix</keyword>
<feature type="compositionally biased region" description="Low complexity" evidence="1">
    <location>
        <begin position="164"/>
        <end position="176"/>
    </location>
</feature>
<dbReference type="GO" id="GO:0045121">
    <property type="term" value="C:membrane raft"/>
    <property type="evidence" value="ECO:0007669"/>
    <property type="project" value="InterPro"/>
</dbReference>
<dbReference type="InterPro" id="IPR032748">
    <property type="entry name" value="PAG"/>
</dbReference>
<dbReference type="GO" id="GO:0035556">
    <property type="term" value="P:intracellular signal transduction"/>
    <property type="evidence" value="ECO:0007669"/>
    <property type="project" value="InterPro"/>
</dbReference>
<protein>
    <submittedName>
        <fullName evidence="3">Uncharacterized protein</fullName>
    </submittedName>
</protein>
<name>A0AA35KHK7_9SAUR</name>
<keyword evidence="2" id="KW-0472">Membrane</keyword>
<dbReference type="EMBL" id="OX395131">
    <property type="protein sequence ID" value="CAI5778476.1"/>
    <property type="molecule type" value="Genomic_DNA"/>
</dbReference>
<evidence type="ECO:0000256" key="2">
    <source>
        <dbReference type="SAM" id="Phobius"/>
    </source>
</evidence>
<feature type="region of interest" description="Disordered" evidence="1">
    <location>
        <begin position="246"/>
        <end position="272"/>
    </location>
</feature>
<gene>
    <name evidence="3" type="ORF">PODLI_1B013484</name>
</gene>
<sequence length="375" mass="41076">MRPTASRESDASYAKSVSQGNPLMAPSLEEVGADGFFPSFLFVSLVGLTACLLALCTLCRRKEKNRVIPQDGAMLEEAAELLTVVNSHQLNETNSKAKNLRSTGGNIPNALSEDDGTISSCSFIILPQRRLPRMPPVDLPSPDQIYSNLSFQNQAEDVLYESMTASEEATEEPSPVMKEEEEDAIGQKDQATEAEYACVLKGKKMKAPQHAEMEAGASEASQQGSLATTLNAAQAAQLEEMYSVVRKERKKEKKKKTEGSGGHSGERPSQGEMSLGNALLASIHQESDGRPGHPPSLFQPPAIEPCYESVGCESWVGNGRKPSTEPAYEAVDTYWKNSRRKRKSDRNAPAENLYESIENLAFQFQNQNMLAHFEI</sequence>
<organism evidence="3 4">
    <name type="scientific">Podarcis lilfordi</name>
    <name type="common">Lilford's wall lizard</name>
    <dbReference type="NCBI Taxonomy" id="74358"/>
    <lineage>
        <taxon>Eukaryota</taxon>
        <taxon>Metazoa</taxon>
        <taxon>Chordata</taxon>
        <taxon>Craniata</taxon>
        <taxon>Vertebrata</taxon>
        <taxon>Euteleostomi</taxon>
        <taxon>Lepidosauria</taxon>
        <taxon>Squamata</taxon>
        <taxon>Bifurcata</taxon>
        <taxon>Unidentata</taxon>
        <taxon>Episquamata</taxon>
        <taxon>Laterata</taxon>
        <taxon>Lacertibaenia</taxon>
        <taxon>Lacertidae</taxon>
        <taxon>Podarcis</taxon>
    </lineage>
</organism>